<dbReference type="EMBL" id="HBIE01027854">
    <property type="protein sequence ID" value="CAE0313454.1"/>
    <property type="molecule type" value="Transcribed_RNA"/>
</dbReference>
<gene>
    <name evidence="1" type="ORF">FEHR0123_LOCUS8378</name>
</gene>
<sequence length="121" mass="13994">MEADSVQLSALHQEVRDLVNKMQASEKLSEAQNERDRRGYQTQFEQLIDKLGGFYKPPILSEEEADKDVDCLKLVKEFIPPLTTDNVLKLSKILRMEQGNSLTDVHYNAILRSFHKVRYAK</sequence>
<evidence type="ECO:0000313" key="1">
    <source>
        <dbReference type="EMBL" id="CAE0313454.1"/>
    </source>
</evidence>
<reference evidence="1" key="1">
    <citation type="submission" date="2021-01" db="EMBL/GenBank/DDBJ databases">
        <authorList>
            <person name="Corre E."/>
            <person name="Pelletier E."/>
            <person name="Niang G."/>
            <person name="Scheremetjew M."/>
            <person name="Finn R."/>
            <person name="Kale V."/>
            <person name="Holt S."/>
            <person name="Cochrane G."/>
            <person name="Meng A."/>
            <person name="Brown T."/>
            <person name="Cohen L."/>
        </authorList>
    </citation>
    <scope>NUCLEOTIDE SEQUENCE</scope>
    <source>
        <strain evidence="1">Fehren 1</strain>
    </source>
</reference>
<dbReference type="AlphaFoldDB" id="A0A7S3MRA8"/>
<proteinExistence type="predicted"/>
<name>A0A7S3MRA8_9SPIT</name>
<protein>
    <submittedName>
        <fullName evidence="1">Uncharacterized protein</fullName>
    </submittedName>
</protein>
<organism evidence="1">
    <name type="scientific">Favella ehrenbergii</name>
    <dbReference type="NCBI Taxonomy" id="182087"/>
    <lineage>
        <taxon>Eukaryota</taxon>
        <taxon>Sar</taxon>
        <taxon>Alveolata</taxon>
        <taxon>Ciliophora</taxon>
        <taxon>Intramacronucleata</taxon>
        <taxon>Spirotrichea</taxon>
        <taxon>Choreotrichia</taxon>
        <taxon>Tintinnida</taxon>
        <taxon>Xystonellidae</taxon>
        <taxon>Favella</taxon>
    </lineage>
</organism>
<accession>A0A7S3MRA8</accession>